<dbReference type="InParanoid" id="A0A077ZRJ5"/>
<gene>
    <name evidence="2" type="primary">Contig5770.g6180</name>
    <name evidence="2" type="ORF">STYLEM_1500</name>
</gene>
<evidence type="ECO:0000313" key="3">
    <source>
        <dbReference type="Proteomes" id="UP000039865"/>
    </source>
</evidence>
<accession>A0A077ZRJ5</accession>
<keyword evidence="3" id="KW-1185">Reference proteome</keyword>
<evidence type="ECO:0000313" key="2">
    <source>
        <dbReference type="EMBL" id="CDW72538.1"/>
    </source>
</evidence>
<evidence type="ECO:0000256" key="1">
    <source>
        <dbReference type="SAM" id="MobiDB-lite"/>
    </source>
</evidence>
<feature type="region of interest" description="Disordered" evidence="1">
    <location>
        <begin position="125"/>
        <end position="144"/>
    </location>
</feature>
<dbReference type="EMBL" id="CCKQ01001431">
    <property type="protein sequence ID" value="CDW72538.1"/>
    <property type="molecule type" value="Genomic_DNA"/>
</dbReference>
<reference evidence="2 3" key="1">
    <citation type="submission" date="2014-06" db="EMBL/GenBank/DDBJ databases">
        <authorList>
            <person name="Swart Estienne"/>
        </authorList>
    </citation>
    <scope>NUCLEOTIDE SEQUENCE [LARGE SCALE GENOMIC DNA]</scope>
    <source>
        <strain evidence="2 3">130c</strain>
    </source>
</reference>
<protein>
    <submittedName>
        <fullName evidence="2">Uncharacterized protein</fullName>
    </submittedName>
</protein>
<name>A0A077ZRJ5_STYLE</name>
<sequence length="340" mass="39951">MIIDVTKNEYLGLKDDYFKPLPPVKLYKKITLRKQNRIEKKFRSIQNQSNKERNAIIDTLRNPVSQRALVHAPSFIQQEYKSQFNSRKQSVQQLTVKGMPSPVFEQSGQGEIQFLSTFDDYQTEQLQTHPEASPRSIRHRNQSDLLKQKDIKHTPNVKLQLEMTNQKLISVKKSSIHYPNHSMNSGNMLITANGDNTLNHSVTGTALGLNFTSESRPKKLRFNFQKTQDNIVVRDLKSDRSKHNFIQRPEQILDGYNNKRSRFNIRIPDYRNLENEKQRIVFAQNSTEWRPQEFQFPSISRRDINTQSSTERELFERLMIRLNDIGFNRNNVLLSKINYN</sequence>
<dbReference type="Proteomes" id="UP000039865">
    <property type="component" value="Unassembled WGS sequence"/>
</dbReference>
<organism evidence="2 3">
    <name type="scientific">Stylonychia lemnae</name>
    <name type="common">Ciliate</name>
    <dbReference type="NCBI Taxonomy" id="5949"/>
    <lineage>
        <taxon>Eukaryota</taxon>
        <taxon>Sar</taxon>
        <taxon>Alveolata</taxon>
        <taxon>Ciliophora</taxon>
        <taxon>Intramacronucleata</taxon>
        <taxon>Spirotrichea</taxon>
        <taxon>Stichotrichia</taxon>
        <taxon>Sporadotrichida</taxon>
        <taxon>Oxytrichidae</taxon>
        <taxon>Stylonychinae</taxon>
        <taxon>Stylonychia</taxon>
    </lineage>
</organism>
<dbReference type="AlphaFoldDB" id="A0A077ZRJ5"/>
<proteinExistence type="predicted"/>